<dbReference type="EMBL" id="ABIA03000002">
    <property type="protein sequence ID" value="EDQ32607.2"/>
    <property type="molecule type" value="Genomic_DNA"/>
</dbReference>
<reference evidence="1 2" key="2">
    <citation type="submission" date="2012-06" db="EMBL/GenBank/DDBJ databases">
        <authorList>
            <person name="Fiebig A."/>
        </authorList>
    </citation>
    <scope>NUCLEOTIDE SEQUENCE [LARGE SCALE GENOMIC DNA]</scope>
    <source>
        <strain evidence="1 2">DFL-43</strain>
    </source>
</reference>
<accession>A9DAN6</accession>
<evidence type="ECO:0000313" key="1">
    <source>
        <dbReference type="EMBL" id="EDQ32607.2"/>
    </source>
</evidence>
<name>A9DAN6_HOEPD</name>
<proteinExistence type="predicted"/>
<protein>
    <submittedName>
        <fullName evidence="1">Uncharacterized protein</fullName>
    </submittedName>
</protein>
<keyword evidence="2" id="KW-1185">Reference proteome</keyword>
<organism evidence="1 2">
    <name type="scientific">Hoeflea phototrophica (strain DSM 17068 / NCIMB 14078 / DFL-43)</name>
    <dbReference type="NCBI Taxonomy" id="411684"/>
    <lineage>
        <taxon>Bacteria</taxon>
        <taxon>Pseudomonadati</taxon>
        <taxon>Pseudomonadota</taxon>
        <taxon>Alphaproteobacteria</taxon>
        <taxon>Hyphomicrobiales</taxon>
        <taxon>Rhizobiaceae</taxon>
        <taxon>Hoeflea</taxon>
    </lineage>
</organism>
<dbReference type="Proteomes" id="UP000004291">
    <property type="component" value="Chromosome"/>
</dbReference>
<dbReference type="HOGENOM" id="CLU_3403977_0_0_5"/>
<reference evidence="1 2" key="1">
    <citation type="submission" date="2007-10" db="EMBL/GenBank/DDBJ databases">
        <authorList>
            <person name="Wagner-Dobler I."/>
            <person name="Ferriera S."/>
            <person name="Johnson J."/>
            <person name="Kravitz S."/>
            <person name="Beeson K."/>
            <person name="Sutton G."/>
            <person name="Rogers Y.-H."/>
            <person name="Friedman R."/>
            <person name="Frazier M."/>
            <person name="Venter J.C."/>
        </authorList>
    </citation>
    <scope>NUCLEOTIDE SEQUENCE [LARGE SCALE GENOMIC DNA]</scope>
    <source>
        <strain evidence="1 2">DFL-43</strain>
    </source>
</reference>
<comment type="caution">
    <text evidence="1">The sequence shown here is derived from an EMBL/GenBank/DDBJ whole genome shotgun (WGS) entry which is preliminary data.</text>
</comment>
<evidence type="ECO:0000313" key="2">
    <source>
        <dbReference type="Proteomes" id="UP000004291"/>
    </source>
</evidence>
<dbReference type="AlphaFoldDB" id="A9DAN6"/>
<gene>
    <name evidence="1" type="ORF">HPDFL43_03651</name>
</gene>
<sequence length="30" mass="3431">MAAGFAKQPVRRFFFLTDPAEIELISTQVF</sequence>